<dbReference type="GO" id="GO:0005762">
    <property type="term" value="C:mitochondrial large ribosomal subunit"/>
    <property type="evidence" value="ECO:0007669"/>
    <property type="project" value="TreeGrafter"/>
</dbReference>
<evidence type="ECO:0000313" key="2">
    <source>
        <dbReference type="EMBL" id="KAF9527575.1"/>
    </source>
</evidence>
<evidence type="ECO:0000313" key="3">
    <source>
        <dbReference type="Proteomes" id="UP000807306"/>
    </source>
</evidence>
<evidence type="ECO:0000256" key="1">
    <source>
        <dbReference type="SAM" id="MobiDB-lite"/>
    </source>
</evidence>
<reference evidence="2" key="1">
    <citation type="submission" date="2020-11" db="EMBL/GenBank/DDBJ databases">
        <authorList>
            <consortium name="DOE Joint Genome Institute"/>
            <person name="Ahrendt S."/>
            <person name="Riley R."/>
            <person name="Andreopoulos W."/>
            <person name="Labutti K."/>
            <person name="Pangilinan J."/>
            <person name="Ruiz-Duenas F.J."/>
            <person name="Barrasa J.M."/>
            <person name="Sanchez-Garcia M."/>
            <person name="Camarero S."/>
            <person name="Miyauchi S."/>
            <person name="Serrano A."/>
            <person name="Linde D."/>
            <person name="Babiker R."/>
            <person name="Drula E."/>
            <person name="Ayuso-Fernandez I."/>
            <person name="Pacheco R."/>
            <person name="Padilla G."/>
            <person name="Ferreira P."/>
            <person name="Barriuso J."/>
            <person name="Kellner H."/>
            <person name="Castanera R."/>
            <person name="Alfaro M."/>
            <person name="Ramirez L."/>
            <person name="Pisabarro A.G."/>
            <person name="Kuo A."/>
            <person name="Tritt A."/>
            <person name="Lipzen A."/>
            <person name="He G."/>
            <person name="Yan M."/>
            <person name="Ng V."/>
            <person name="Cullen D."/>
            <person name="Martin F."/>
            <person name="Rosso M.-N."/>
            <person name="Henrissat B."/>
            <person name="Hibbett D."/>
            <person name="Martinez A.T."/>
            <person name="Grigoriev I.V."/>
        </authorList>
    </citation>
    <scope>NUCLEOTIDE SEQUENCE</scope>
    <source>
        <strain evidence="2">CBS 506.95</strain>
    </source>
</reference>
<gene>
    <name evidence="2" type="ORF">CPB83DRAFT_392635</name>
</gene>
<dbReference type="EMBL" id="MU157860">
    <property type="protein sequence ID" value="KAF9527575.1"/>
    <property type="molecule type" value="Genomic_DNA"/>
</dbReference>
<feature type="region of interest" description="Disordered" evidence="1">
    <location>
        <begin position="1"/>
        <end position="42"/>
    </location>
</feature>
<keyword evidence="2" id="KW-0689">Ribosomal protein</keyword>
<comment type="caution">
    <text evidence="2">The sequence shown here is derived from an EMBL/GenBank/DDBJ whole genome shotgun (WGS) entry which is preliminary data.</text>
</comment>
<feature type="region of interest" description="Disordered" evidence="1">
    <location>
        <begin position="108"/>
        <end position="127"/>
    </location>
</feature>
<dbReference type="Proteomes" id="UP000807306">
    <property type="component" value="Unassembled WGS sequence"/>
</dbReference>
<protein>
    <submittedName>
        <fullName evidence="2">Mitochondrial ribosomal protein subunit L20-domain-containing protein</fullName>
    </submittedName>
</protein>
<keyword evidence="3" id="KW-1185">Reference proteome</keyword>
<feature type="compositionally biased region" description="Polar residues" evidence="1">
    <location>
        <begin position="74"/>
        <end position="83"/>
    </location>
</feature>
<dbReference type="GO" id="GO:0003735">
    <property type="term" value="F:structural constituent of ribosome"/>
    <property type="evidence" value="ECO:0007669"/>
    <property type="project" value="TreeGrafter"/>
</dbReference>
<proteinExistence type="predicted"/>
<sequence length="209" mass="23137">MHTTRPLSFVATISRSAPKYRRPRPGTAERPPYRAGDPLVGNPKAKVTKLVEGAPELGQPELTFIHRPPPSAPSPFSLTTSPASPLLVPKNDSTTTRLPPLIRPIKSVHSEQTASGAGAASSMPPRMSDADLEKLQELRRSDPFKYSRAKLAEMFNCTPAFVGMVAPLTKSQCKSTHKVLGEKHERSRDKWSEKHSIVMAIRKKRKELW</sequence>
<keyword evidence="2" id="KW-0687">Ribonucleoprotein</keyword>
<dbReference type="PANTHER" id="PTHR28266">
    <property type="entry name" value="54S RIBOSOMAL PROTEIN L20, MITOCHONDRIAL"/>
    <property type="match status" value="1"/>
</dbReference>
<dbReference type="InterPro" id="IPR024388">
    <property type="entry name" value="Ribosomal_mL58"/>
</dbReference>
<dbReference type="Pfam" id="PF12824">
    <property type="entry name" value="MRP-L20"/>
    <property type="match status" value="1"/>
</dbReference>
<feature type="region of interest" description="Disordered" evidence="1">
    <location>
        <begin position="61"/>
        <end position="98"/>
    </location>
</feature>
<accession>A0A9P6EEN7</accession>
<feature type="compositionally biased region" description="Polar residues" evidence="1">
    <location>
        <begin position="1"/>
        <end position="15"/>
    </location>
</feature>
<dbReference type="PANTHER" id="PTHR28266:SF1">
    <property type="entry name" value="LARGE RIBOSOMAL SUBUNIT PROTEIN ML58"/>
    <property type="match status" value="1"/>
</dbReference>
<name>A0A9P6EEN7_9AGAR</name>
<dbReference type="AlphaFoldDB" id="A0A9P6EEN7"/>
<dbReference type="OrthoDB" id="6021263at2759"/>
<organism evidence="2 3">
    <name type="scientific">Crepidotus variabilis</name>
    <dbReference type="NCBI Taxonomy" id="179855"/>
    <lineage>
        <taxon>Eukaryota</taxon>
        <taxon>Fungi</taxon>
        <taxon>Dikarya</taxon>
        <taxon>Basidiomycota</taxon>
        <taxon>Agaricomycotina</taxon>
        <taxon>Agaricomycetes</taxon>
        <taxon>Agaricomycetidae</taxon>
        <taxon>Agaricales</taxon>
        <taxon>Agaricineae</taxon>
        <taxon>Crepidotaceae</taxon>
        <taxon>Crepidotus</taxon>
    </lineage>
</organism>